<dbReference type="Proteomes" id="UP000476820">
    <property type="component" value="Unassembled WGS sequence"/>
</dbReference>
<sequence length="216" mass="24093">MAKIKKTSIFLSIILVILLTISATYYIGFYPKTEVIDINTSSNFNGFELLDRLSKNDLNLSSKEISLETSLTLSEKDLSSMFIGLIKDSNNKLSNLITGLKVNINENKLNVIFHLKYNGIPLEGHLVFNASAINGKCVLHYDSGNIGFININKDLIFSKLRSNDVVTFDKTNGDIILSISNIDNIKIKDITVQDHNIIITIKGSLTLDDLKKLKLN</sequence>
<evidence type="ECO:0000313" key="1">
    <source>
        <dbReference type="EMBL" id="NFF88388.1"/>
    </source>
</evidence>
<protein>
    <submittedName>
        <fullName evidence="1">Uncharacterized protein</fullName>
    </submittedName>
</protein>
<evidence type="ECO:0000313" key="4">
    <source>
        <dbReference type="Proteomes" id="UP000476820"/>
    </source>
</evidence>
<dbReference type="RefSeq" id="WP_053342305.1">
    <property type="nucleotide sequence ID" value="NZ_LFPA01000141.1"/>
</dbReference>
<proteinExistence type="predicted"/>
<evidence type="ECO:0000313" key="2">
    <source>
        <dbReference type="EMBL" id="NFN34073.1"/>
    </source>
</evidence>
<dbReference type="AlphaFoldDB" id="A0A0M1LVU3"/>
<name>A0A0M1LVU3_CLOBO</name>
<dbReference type="EMBL" id="SWOV01000029">
    <property type="protein sequence ID" value="NFF88388.1"/>
    <property type="molecule type" value="Genomic_DNA"/>
</dbReference>
<comment type="caution">
    <text evidence="1">The sequence shown here is derived from an EMBL/GenBank/DDBJ whole genome shotgun (WGS) entry which is preliminary data.</text>
</comment>
<dbReference type="OrthoDB" id="1906601at2"/>
<gene>
    <name evidence="1" type="ORF">FC774_10975</name>
    <name evidence="2" type="ORF">FDB51_02815</name>
</gene>
<accession>A0A0M1LVU3</accession>
<reference evidence="3 4" key="1">
    <citation type="submission" date="2019-04" db="EMBL/GenBank/DDBJ databases">
        <title>Genome sequencing of Clostridium botulinum Groups I-IV and Clostridium butyricum.</title>
        <authorList>
            <person name="Brunt J."/>
            <person name="Van Vliet A.H.M."/>
            <person name="Stringer S.C."/>
            <person name="Carter A.T."/>
            <person name="Peck M.W."/>
        </authorList>
    </citation>
    <scope>NUCLEOTIDE SEQUENCE [LARGE SCALE GENOMIC DNA]</scope>
    <source>
        <strain evidence="1 4">1605</strain>
        <strain evidence="2 3">CB-K-33E</strain>
    </source>
</reference>
<evidence type="ECO:0000313" key="3">
    <source>
        <dbReference type="Proteomes" id="UP000473681"/>
    </source>
</evidence>
<dbReference type="EMBL" id="SWVK01000003">
    <property type="protein sequence ID" value="NFN34073.1"/>
    <property type="molecule type" value="Genomic_DNA"/>
</dbReference>
<dbReference type="Proteomes" id="UP000473681">
    <property type="component" value="Unassembled WGS sequence"/>
</dbReference>
<organism evidence="1 4">
    <name type="scientific">Clostridium botulinum</name>
    <dbReference type="NCBI Taxonomy" id="1491"/>
    <lineage>
        <taxon>Bacteria</taxon>
        <taxon>Bacillati</taxon>
        <taxon>Bacillota</taxon>
        <taxon>Clostridia</taxon>
        <taxon>Eubacteriales</taxon>
        <taxon>Clostridiaceae</taxon>
        <taxon>Clostridium</taxon>
    </lineage>
</organism>